<evidence type="ECO:0000256" key="3">
    <source>
        <dbReference type="ARBA" id="ARBA00022801"/>
    </source>
</evidence>
<feature type="non-terminal residue" evidence="10">
    <location>
        <position position="243"/>
    </location>
</feature>
<feature type="compositionally biased region" description="Basic and acidic residues" evidence="7">
    <location>
        <begin position="7"/>
        <end position="35"/>
    </location>
</feature>
<evidence type="ECO:0000256" key="1">
    <source>
        <dbReference type="ARBA" id="ARBA00012552"/>
    </source>
</evidence>
<dbReference type="InterPro" id="IPR014014">
    <property type="entry name" value="RNA_helicase_DEAD_Q_motif"/>
</dbReference>
<proteinExistence type="predicted"/>
<dbReference type="PANTHER" id="PTHR47959:SF19">
    <property type="entry name" value="NUCLEOLAR RNA HELICASE 2-A"/>
    <property type="match status" value="1"/>
</dbReference>
<dbReference type="SUPFAM" id="SSF52540">
    <property type="entry name" value="P-loop containing nucleoside triphosphate hydrolases"/>
    <property type="match status" value="1"/>
</dbReference>
<evidence type="ECO:0000256" key="7">
    <source>
        <dbReference type="SAM" id="MobiDB-lite"/>
    </source>
</evidence>
<protein>
    <recommendedName>
        <fullName evidence="1">RNA helicase</fullName>
        <ecNumber evidence="1">3.6.4.13</ecNumber>
    </recommendedName>
</protein>
<feature type="short sequence motif" description="Q motif" evidence="6">
    <location>
        <begin position="148"/>
        <end position="176"/>
    </location>
</feature>
<evidence type="ECO:0000313" key="11">
    <source>
        <dbReference type="Proteomes" id="UP001153148"/>
    </source>
</evidence>
<dbReference type="EMBL" id="CAJPIN010007180">
    <property type="protein sequence ID" value="CAG2058380.1"/>
    <property type="molecule type" value="Genomic_DNA"/>
</dbReference>
<evidence type="ECO:0000259" key="8">
    <source>
        <dbReference type="PROSITE" id="PS51192"/>
    </source>
</evidence>
<accession>A0ABN7NRW4</accession>
<feature type="domain" description="DEAD-box RNA helicase Q" evidence="9">
    <location>
        <begin position="148"/>
        <end position="176"/>
    </location>
</feature>
<organism evidence="10 11">
    <name type="scientific">Timema podura</name>
    <name type="common">Walking stick</name>
    <dbReference type="NCBI Taxonomy" id="61482"/>
    <lineage>
        <taxon>Eukaryota</taxon>
        <taxon>Metazoa</taxon>
        <taxon>Ecdysozoa</taxon>
        <taxon>Arthropoda</taxon>
        <taxon>Hexapoda</taxon>
        <taxon>Insecta</taxon>
        <taxon>Pterygota</taxon>
        <taxon>Neoptera</taxon>
        <taxon>Polyneoptera</taxon>
        <taxon>Phasmatodea</taxon>
        <taxon>Timematodea</taxon>
        <taxon>Timematoidea</taxon>
        <taxon>Timematidae</taxon>
        <taxon>Timema</taxon>
    </lineage>
</organism>
<keyword evidence="11" id="KW-1185">Reference proteome</keyword>
<evidence type="ECO:0000256" key="2">
    <source>
        <dbReference type="ARBA" id="ARBA00022741"/>
    </source>
</evidence>
<dbReference type="Gene3D" id="3.40.50.300">
    <property type="entry name" value="P-loop containing nucleotide triphosphate hydrolases"/>
    <property type="match status" value="1"/>
</dbReference>
<dbReference type="Proteomes" id="UP001153148">
    <property type="component" value="Unassembled WGS sequence"/>
</dbReference>
<gene>
    <name evidence="10" type="ORF">TPAB3V08_LOCUS5351</name>
</gene>
<feature type="domain" description="Helicase ATP-binding" evidence="8">
    <location>
        <begin position="179"/>
        <end position="243"/>
    </location>
</feature>
<dbReference type="InterPro" id="IPR027417">
    <property type="entry name" value="P-loop_NTPase"/>
</dbReference>
<dbReference type="PANTHER" id="PTHR47959">
    <property type="entry name" value="ATP-DEPENDENT RNA HELICASE RHLE-RELATED"/>
    <property type="match status" value="1"/>
</dbReference>
<feature type="region of interest" description="Disordered" evidence="7">
    <location>
        <begin position="1"/>
        <end position="36"/>
    </location>
</feature>
<evidence type="ECO:0000256" key="5">
    <source>
        <dbReference type="ARBA" id="ARBA00022840"/>
    </source>
</evidence>
<dbReference type="PROSITE" id="PS51192">
    <property type="entry name" value="HELICASE_ATP_BIND_1"/>
    <property type="match status" value="1"/>
</dbReference>
<comment type="caution">
    <text evidence="10">The sequence shown here is derived from an EMBL/GenBank/DDBJ whole genome shotgun (WGS) entry which is preliminary data.</text>
</comment>
<evidence type="ECO:0000313" key="10">
    <source>
        <dbReference type="EMBL" id="CAG2058380.1"/>
    </source>
</evidence>
<evidence type="ECO:0000259" key="9">
    <source>
        <dbReference type="PROSITE" id="PS51195"/>
    </source>
</evidence>
<name>A0ABN7NRW4_TIMPD</name>
<keyword evidence="4" id="KW-0347">Helicase</keyword>
<evidence type="ECO:0000256" key="4">
    <source>
        <dbReference type="ARBA" id="ARBA00022806"/>
    </source>
</evidence>
<dbReference type="InterPro" id="IPR050079">
    <property type="entry name" value="DEAD_box_RNA_helicase"/>
</dbReference>
<keyword evidence="5" id="KW-0067">ATP-binding</keyword>
<dbReference type="EC" id="3.6.4.13" evidence="1"/>
<keyword evidence="3" id="KW-0378">Hydrolase</keyword>
<dbReference type="Pfam" id="PF00270">
    <property type="entry name" value="DEAD"/>
    <property type="match status" value="1"/>
</dbReference>
<evidence type="ECO:0000256" key="6">
    <source>
        <dbReference type="PROSITE-ProRule" id="PRU00552"/>
    </source>
</evidence>
<keyword evidence="2" id="KW-0547">Nucleotide-binding</keyword>
<dbReference type="InterPro" id="IPR014001">
    <property type="entry name" value="Helicase_ATP-bd"/>
</dbReference>
<sequence>MAVNMDDNNRRSSSEIRQDIDSKEGERGKGGEITHRSHKMPVGHILLHGLKSASTCEHLQNESGFLLHLKTESTYVMVCVYSVGGLPYAPWWISTCWLIADVNVLWSLLDPRKFLTICFRSQHFKSRKTAHSLASKPRTKDIFINEDIDFSGMMLSGHVLKGLHKSGFKKPSPIQLKAIPLGRCGLDLVMQAKSGTGKTCVFTILALEMLINTPSLQVLILAPTREIAVQITHVIRDIGQCIK</sequence>
<dbReference type="InterPro" id="IPR011545">
    <property type="entry name" value="DEAD/DEAH_box_helicase_dom"/>
</dbReference>
<reference evidence="10" key="1">
    <citation type="submission" date="2021-03" db="EMBL/GenBank/DDBJ databases">
        <authorList>
            <person name="Tran Van P."/>
        </authorList>
    </citation>
    <scope>NUCLEOTIDE SEQUENCE</scope>
</reference>
<dbReference type="PROSITE" id="PS51195">
    <property type="entry name" value="Q_MOTIF"/>
    <property type="match status" value="1"/>
</dbReference>